<feature type="active site" evidence="5">
    <location>
        <position position="158"/>
    </location>
</feature>
<dbReference type="SMART" id="SM00720">
    <property type="entry name" value="calpain_III"/>
    <property type="match status" value="2"/>
</dbReference>
<dbReference type="Pfam" id="PF01067">
    <property type="entry name" value="Calpain_III"/>
    <property type="match status" value="2"/>
</dbReference>
<feature type="domain" description="Calpain catalytic" evidence="7">
    <location>
        <begin position="100"/>
        <end position="339"/>
    </location>
</feature>
<evidence type="ECO:0000256" key="1">
    <source>
        <dbReference type="ARBA" id="ARBA00010193"/>
    </source>
</evidence>
<protein>
    <submittedName>
        <fullName evidence="8">Cysteine proteinase</fullName>
    </submittedName>
</protein>
<dbReference type="SUPFAM" id="SSF49758">
    <property type="entry name" value="Calpain large subunit, middle domain (domain III)"/>
    <property type="match status" value="3"/>
</dbReference>
<reference evidence="8 9" key="1">
    <citation type="journal article" date="2015" name="Biotechnol. Biofuels">
        <title>Enhanced degradation of softwood versus hardwood by the white-rot fungus Pycnoporus coccineus.</title>
        <authorList>
            <person name="Couturier M."/>
            <person name="Navarro D."/>
            <person name="Chevret D."/>
            <person name="Henrissat B."/>
            <person name="Piumi F."/>
            <person name="Ruiz-Duenas F.J."/>
            <person name="Martinez A.T."/>
            <person name="Grigoriev I.V."/>
            <person name="Riley R."/>
            <person name="Lipzen A."/>
            <person name="Berrin J.G."/>
            <person name="Master E.R."/>
            <person name="Rosso M.N."/>
        </authorList>
    </citation>
    <scope>NUCLEOTIDE SEQUENCE [LARGE SCALE GENOMIC DNA]</scope>
    <source>
        <strain evidence="8 9">BRFM310</strain>
    </source>
</reference>
<dbReference type="AlphaFoldDB" id="A0A1Y2I7S1"/>
<dbReference type="SUPFAM" id="SSF116846">
    <property type="entry name" value="MIT domain"/>
    <property type="match status" value="1"/>
</dbReference>
<comment type="caution">
    <text evidence="6">Lacks conserved residue(s) required for the propagation of feature annotation.</text>
</comment>
<keyword evidence="2" id="KW-0645">Protease</keyword>
<dbReference type="PRINTS" id="PR00704">
    <property type="entry name" value="CALPAIN"/>
</dbReference>
<dbReference type="GO" id="GO:0004198">
    <property type="term" value="F:calcium-dependent cysteine-type endopeptidase activity"/>
    <property type="evidence" value="ECO:0007669"/>
    <property type="project" value="InterPro"/>
</dbReference>
<dbReference type="PROSITE" id="PS50203">
    <property type="entry name" value="CALPAIN_CAT"/>
    <property type="match status" value="1"/>
</dbReference>
<dbReference type="InterPro" id="IPR022683">
    <property type="entry name" value="Calpain_III"/>
</dbReference>
<sequence length="774" mass="85896">MAVQALYSKAANAELAKDFDRAFGQYVKAAEHFLFLSRKTTEDRLRTSYRSQAAKALERAEKIRAVKQAIRPVSKDPFSDSEQLYVLQKSSLVNQGFFPLWDSPEKPSPPSQQPTLSDEQRRYGAVWRKPRADQYHVHSGATSTLLPQDIVQCIVSDCSVCAAISVCVDHHRRFGSKIMVESLYPQDDTGRPCRSESGEYQLRVLYNGSYRRVSLDDQLPTHPAGTLLCMSTRGAAELWPSLIEKAYMKLAGGYDFTGSALTGWIPEHIDVRSSDFQPEKTWTRLSEGYKSGHCVLTLGTGGSIPDNALPVNLIPVHCYAVIGITEEDHIRRLTIYDPWISWHEICNLFDGIYLSWSPDLFRHQLTFHGYVGERSRITHMPIASHFRAQLRLETTSNARSDHVVWLQLTRHVRSHRSGFEYISLSAQKGSGVGESHSADTISTKGQYTNIPHVLARTSLSADDLLTIVASYEGERDDVGFTLTAYSTVKTSWVRNPAKAVYTKDLEGAFTQKSAGGNHTHPTYYLNPQYHLRIHPHVGGSQRGARDAKVQISIIAKAERHIPINVTLAWSRGERIDELGHNDLALSSGSYSYGYAIATGSVPPGDYTLVVSAFEPRHTGKFELRMESSERFDITPIPQEGAGMFSKVIRGQWKGAGAAGGPVFKNYTANPAYELQLSTRAELQFRLQLARPSLPVPLNLTMIQFLDAHPQGAIRATSGLYSDAISGAVIPRTSFQPGKYFLVPSTREPGVEAEFVLTVYSTVSNVTVVSGALPK</sequence>
<dbReference type="STRING" id="1353009.A0A1Y2I7S1"/>
<dbReference type="Proteomes" id="UP000193067">
    <property type="component" value="Unassembled WGS sequence"/>
</dbReference>
<evidence type="ECO:0000256" key="4">
    <source>
        <dbReference type="ARBA" id="ARBA00022807"/>
    </source>
</evidence>
<feature type="active site" evidence="5">
    <location>
        <position position="317"/>
    </location>
</feature>
<name>A0A1Y2I7S1_TRAC3</name>
<dbReference type="InterPro" id="IPR051297">
    <property type="entry name" value="PalB/RIM13"/>
</dbReference>
<comment type="similarity">
    <text evidence="1">Belongs to the peptidase C2 family. PalB/RIM13 subfamily.</text>
</comment>
<gene>
    <name evidence="8" type="ORF">PYCCODRAFT_1448471</name>
</gene>
<dbReference type="Gene3D" id="1.20.58.80">
    <property type="entry name" value="Phosphotransferase system, lactose/cellobiose-type IIA subunit"/>
    <property type="match status" value="1"/>
</dbReference>
<dbReference type="PANTHER" id="PTHR46143">
    <property type="entry name" value="CALPAIN-7"/>
    <property type="match status" value="1"/>
</dbReference>
<evidence type="ECO:0000256" key="3">
    <source>
        <dbReference type="ARBA" id="ARBA00022801"/>
    </source>
</evidence>
<dbReference type="Pfam" id="PF00648">
    <property type="entry name" value="Peptidase_C2"/>
    <property type="match status" value="1"/>
</dbReference>
<dbReference type="InterPro" id="IPR022684">
    <property type="entry name" value="Calpain_cysteine_protease"/>
</dbReference>
<dbReference type="Gene3D" id="2.60.120.380">
    <property type="match status" value="2"/>
</dbReference>
<dbReference type="InterPro" id="IPR036181">
    <property type="entry name" value="MIT_dom_sf"/>
</dbReference>
<evidence type="ECO:0000313" key="9">
    <source>
        <dbReference type="Proteomes" id="UP000193067"/>
    </source>
</evidence>
<dbReference type="InterPro" id="IPR036213">
    <property type="entry name" value="Calpain_III_sf"/>
</dbReference>
<dbReference type="EMBL" id="KZ084178">
    <property type="protein sequence ID" value="OSC96512.1"/>
    <property type="molecule type" value="Genomic_DNA"/>
</dbReference>
<keyword evidence="9" id="KW-1185">Reference proteome</keyword>
<keyword evidence="4" id="KW-0788">Thiol protease</keyword>
<dbReference type="SUPFAM" id="SSF54001">
    <property type="entry name" value="Cysteine proteinases"/>
    <property type="match status" value="1"/>
</dbReference>
<evidence type="ECO:0000256" key="5">
    <source>
        <dbReference type="PIRSR" id="PIRSR622684-1"/>
    </source>
</evidence>
<dbReference type="InterPro" id="IPR001300">
    <property type="entry name" value="Peptidase_C2_calpain_cat"/>
</dbReference>
<dbReference type="SMART" id="SM00230">
    <property type="entry name" value="CysPc"/>
    <property type="match status" value="1"/>
</dbReference>
<organism evidence="8 9">
    <name type="scientific">Trametes coccinea (strain BRFM310)</name>
    <name type="common">Pycnoporus coccineus</name>
    <dbReference type="NCBI Taxonomy" id="1353009"/>
    <lineage>
        <taxon>Eukaryota</taxon>
        <taxon>Fungi</taxon>
        <taxon>Dikarya</taxon>
        <taxon>Basidiomycota</taxon>
        <taxon>Agaricomycotina</taxon>
        <taxon>Agaricomycetes</taxon>
        <taxon>Polyporales</taxon>
        <taxon>Polyporaceae</taxon>
        <taxon>Trametes</taxon>
    </lineage>
</organism>
<dbReference type="GO" id="GO:0006508">
    <property type="term" value="P:proteolysis"/>
    <property type="evidence" value="ECO:0007669"/>
    <property type="project" value="UniProtKB-KW"/>
</dbReference>
<evidence type="ECO:0000256" key="6">
    <source>
        <dbReference type="PROSITE-ProRule" id="PRU00239"/>
    </source>
</evidence>
<dbReference type="InterPro" id="IPR022682">
    <property type="entry name" value="Calpain_domain_III"/>
</dbReference>
<accession>A0A1Y2I7S1</accession>
<evidence type="ECO:0000256" key="2">
    <source>
        <dbReference type="ARBA" id="ARBA00022670"/>
    </source>
</evidence>
<evidence type="ECO:0000313" key="8">
    <source>
        <dbReference type="EMBL" id="OSC96512.1"/>
    </source>
</evidence>
<dbReference type="PANTHER" id="PTHR46143:SF1">
    <property type="entry name" value="CALPAIN-7"/>
    <property type="match status" value="1"/>
</dbReference>
<proteinExistence type="inferred from homology"/>
<dbReference type="InterPro" id="IPR038765">
    <property type="entry name" value="Papain-like_cys_pep_sf"/>
</dbReference>
<keyword evidence="3" id="KW-0378">Hydrolase</keyword>
<dbReference type="OrthoDB" id="167576at2759"/>
<evidence type="ECO:0000259" key="7">
    <source>
        <dbReference type="PROSITE" id="PS50203"/>
    </source>
</evidence>